<dbReference type="AlphaFoldDB" id="A0A1J4J6X4"/>
<comment type="caution">
    <text evidence="1">The sequence shown here is derived from an EMBL/GenBank/DDBJ whole genome shotgun (WGS) entry which is preliminary data.</text>
</comment>
<dbReference type="VEuPathDB" id="TrichDB:TRFO_38911"/>
<evidence type="ECO:0008006" key="3">
    <source>
        <dbReference type="Google" id="ProtNLM"/>
    </source>
</evidence>
<sequence length="404" mass="46024">MSVPEHLKNAQSRPKSFWERAIEGNGVSPLAMCVKFKNPEAADRSFKILTRAMPAFNLASDDEKFYSVRGPVVPLEIPENIQTTEEGMNWISEKFYTQENRLGLIAKRSDMIALLASHAVTDGTSIAFWAEHCLDDTLPDAPIFPYSMDEYFGELSKKSSHDFPEYIKCATLKYKNEPEEQKDKFLPWANTECPIEKLSCYDPELKRPHKLLENVWTALILAVSSYNGAFDRIGSVTSIDLRRFTENPNDTGFGLAVSGFSVNVKDITVKSTLEELGDSMRREYKRLCDDGVQFARLDFNSHFDPSDGPVSDIANLGSIKLDKDVEDVSVCVRVPYIPLNEFYNMSYTKVFEDKSIFFMRTSYVPSKLRPEEIKSIRNKIEYVLTSINHHTTTIEEALKQLEKI</sequence>
<gene>
    <name evidence="1" type="ORF">TRFO_38911</name>
</gene>
<reference evidence="1" key="1">
    <citation type="submission" date="2016-10" db="EMBL/GenBank/DDBJ databases">
        <authorList>
            <person name="Benchimol M."/>
            <person name="Almeida L.G."/>
            <person name="Vasconcelos A.T."/>
            <person name="Perreira-Neves A."/>
            <person name="Rosa I.A."/>
            <person name="Tasca T."/>
            <person name="Bogo M.R."/>
            <person name="de Souza W."/>
        </authorList>
    </citation>
    <scope>NUCLEOTIDE SEQUENCE [LARGE SCALE GENOMIC DNA]</scope>
    <source>
        <strain evidence="1">K</strain>
    </source>
</reference>
<proteinExistence type="predicted"/>
<evidence type="ECO:0000313" key="2">
    <source>
        <dbReference type="Proteomes" id="UP000179807"/>
    </source>
</evidence>
<keyword evidence="2" id="KW-1185">Reference proteome</keyword>
<dbReference type="Proteomes" id="UP000179807">
    <property type="component" value="Unassembled WGS sequence"/>
</dbReference>
<dbReference type="GeneID" id="94847026"/>
<dbReference type="RefSeq" id="XP_068348073.1">
    <property type="nucleotide sequence ID" value="XM_068512322.1"/>
</dbReference>
<protein>
    <recommendedName>
        <fullName evidence="3">Condensation domain-containing protein</fullName>
    </recommendedName>
</protein>
<evidence type="ECO:0000313" key="1">
    <source>
        <dbReference type="EMBL" id="OHS94936.1"/>
    </source>
</evidence>
<organism evidence="1 2">
    <name type="scientific">Tritrichomonas foetus</name>
    <dbReference type="NCBI Taxonomy" id="1144522"/>
    <lineage>
        <taxon>Eukaryota</taxon>
        <taxon>Metamonada</taxon>
        <taxon>Parabasalia</taxon>
        <taxon>Tritrichomonadida</taxon>
        <taxon>Tritrichomonadidae</taxon>
        <taxon>Tritrichomonas</taxon>
    </lineage>
</organism>
<accession>A0A1J4J6X4</accession>
<name>A0A1J4J6X4_9EUKA</name>
<dbReference type="EMBL" id="MLAK01001279">
    <property type="protein sequence ID" value="OHS94936.1"/>
    <property type="molecule type" value="Genomic_DNA"/>
</dbReference>